<comment type="subcellular location">
    <subcellularLocation>
        <location evidence="1">Membrane</location>
        <topology evidence="1">Multi-pass membrane protein</topology>
    </subcellularLocation>
</comment>
<dbReference type="Pfam" id="PF04138">
    <property type="entry name" value="GtrA_DPMS_TM"/>
    <property type="match status" value="1"/>
</dbReference>
<dbReference type="RefSeq" id="WP_052057740.1">
    <property type="nucleotide sequence ID" value="NZ_JRPR02000001.1"/>
</dbReference>
<evidence type="ECO:0000256" key="5">
    <source>
        <dbReference type="ARBA" id="ARBA00023136"/>
    </source>
</evidence>
<evidence type="ECO:0000259" key="7">
    <source>
        <dbReference type="Pfam" id="PF04138"/>
    </source>
</evidence>
<feature type="transmembrane region" description="Helical" evidence="6">
    <location>
        <begin position="53"/>
        <end position="77"/>
    </location>
</feature>
<protein>
    <submittedName>
        <fullName evidence="8">GtrA family protein</fullName>
    </submittedName>
</protein>
<dbReference type="OrthoDB" id="9807815at2"/>
<name>A0A4U8TC26_9HELI</name>
<feature type="transmembrane region" description="Helical" evidence="6">
    <location>
        <begin position="25"/>
        <end position="47"/>
    </location>
</feature>
<dbReference type="EMBL" id="JRPR02000001">
    <property type="protein sequence ID" value="TLD97479.1"/>
    <property type="molecule type" value="Genomic_DNA"/>
</dbReference>
<dbReference type="InterPro" id="IPR051401">
    <property type="entry name" value="GtrA_CellWall_Glycosyl"/>
</dbReference>
<comment type="similarity">
    <text evidence="2">Belongs to the GtrA family.</text>
</comment>
<organism evidence="8 9">
    <name type="scientific">Helicobacter jaachi</name>
    <dbReference type="NCBI Taxonomy" id="1677920"/>
    <lineage>
        <taxon>Bacteria</taxon>
        <taxon>Pseudomonadati</taxon>
        <taxon>Campylobacterota</taxon>
        <taxon>Epsilonproteobacteria</taxon>
        <taxon>Campylobacterales</taxon>
        <taxon>Helicobacteraceae</taxon>
        <taxon>Helicobacter</taxon>
    </lineage>
</organism>
<dbReference type="AlphaFoldDB" id="A0A4U8TC26"/>
<dbReference type="GO" id="GO:0005886">
    <property type="term" value="C:plasma membrane"/>
    <property type="evidence" value="ECO:0007669"/>
    <property type="project" value="TreeGrafter"/>
</dbReference>
<proteinExistence type="inferred from homology"/>
<dbReference type="PANTHER" id="PTHR38459:SF1">
    <property type="entry name" value="PROPHAGE BACTOPRENOL-LINKED GLUCOSE TRANSLOCASE HOMOLOG"/>
    <property type="match status" value="1"/>
</dbReference>
<feature type="transmembrane region" description="Helical" evidence="6">
    <location>
        <begin position="89"/>
        <end position="110"/>
    </location>
</feature>
<evidence type="ECO:0000256" key="4">
    <source>
        <dbReference type="ARBA" id="ARBA00022989"/>
    </source>
</evidence>
<evidence type="ECO:0000313" key="8">
    <source>
        <dbReference type="EMBL" id="TLD97479.1"/>
    </source>
</evidence>
<dbReference type="PANTHER" id="PTHR38459">
    <property type="entry name" value="PROPHAGE BACTOPRENOL-LINKED GLUCOSE TRANSLOCASE HOMOLOG"/>
    <property type="match status" value="1"/>
</dbReference>
<dbReference type="Proteomes" id="UP000029733">
    <property type="component" value="Unassembled WGS sequence"/>
</dbReference>
<keyword evidence="9" id="KW-1185">Reference proteome</keyword>
<evidence type="ECO:0000256" key="1">
    <source>
        <dbReference type="ARBA" id="ARBA00004141"/>
    </source>
</evidence>
<comment type="caution">
    <text evidence="8">The sequence shown here is derived from an EMBL/GenBank/DDBJ whole genome shotgun (WGS) entry which is preliminary data.</text>
</comment>
<evidence type="ECO:0000256" key="2">
    <source>
        <dbReference type="ARBA" id="ARBA00009399"/>
    </source>
</evidence>
<dbReference type="GO" id="GO:0000271">
    <property type="term" value="P:polysaccharide biosynthetic process"/>
    <property type="evidence" value="ECO:0007669"/>
    <property type="project" value="InterPro"/>
</dbReference>
<keyword evidence="3 6" id="KW-0812">Transmembrane</keyword>
<keyword evidence="4 6" id="KW-1133">Transmembrane helix</keyword>
<dbReference type="InterPro" id="IPR007267">
    <property type="entry name" value="GtrA_DPMS_TM"/>
</dbReference>
<reference evidence="8 9" key="1">
    <citation type="journal article" date="2014" name="Genome Announc.">
        <title>Draft genome sequences of eight enterohepatic helicobacter species isolated from both laboratory and wild rodents.</title>
        <authorList>
            <person name="Sheh A."/>
            <person name="Shen Z."/>
            <person name="Fox J.G."/>
        </authorList>
    </citation>
    <scope>NUCLEOTIDE SEQUENCE [LARGE SCALE GENOMIC DNA]</scope>
    <source>
        <strain evidence="8 9">MIT 09-6949</strain>
    </source>
</reference>
<feature type="domain" description="GtrA/DPMS transmembrane" evidence="7">
    <location>
        <begin position="27"/>
        <end position="136"/>
    </location>
</feature>
<evidence type="ECO:0000256" key="3">
    <source>
        <dbReference type="ARBA" id="ARBA00022692"/>
    </source>
</evidence>
<evidence type="ECO:0000256" key="6">
    <source>
        <dbReference type="SAM" id="Phobius"/>
    </source>
</evidence>
<accession>A0A4U8TC26</accession>
<sequence length="150" mass="16917">MKPALSHKCYDLLTHIRSKQFLVKFVKYLLVGGSAALINWLIFYTAITFNMWYIYAGLLSFVLATLWNFILARLFIFKASQHSLLKESTLVYLVSLGGLLIDIGILFVGVDLLECNAMLSKIIATGVAFIFNFSLRYGVIYKSHISHKGA</sequence>
<gene>
    <name evidence="8" type="ORF">LS71_001640</name>
</gene>
<feature type="transmembrane region" description="Helical" evidence="6">
    <location>
        <begin position="122"/>
        <end position="139"/>
    </location>
</feature>
<keyword evidence="5 6" id="KW-0472">Membrane</keyword>
<evidence type="ECO:0000313" key="9">
    <source>
        <dbReference type="Proteomes" id="UP000029733"/>
    </source>
</evidence>